<dbReference type="EMBL" id="CM046390">
    <property type="protein sequence ID" value="KAI8565066.1"/>
    <property type="molecule type" value="Genomic_DNA"/>
</dbReference>
<comment type="caution">
    <text evidence="1">The sequence shown here is derived from an EMBL/GenBank/DDBJ whole genome shotgun (WGS) entry which is preliminary data.</text>
</comment>
<keyword evidence="2" id="KW-1185">Reference proteome</keyword>
<dbReference type="Proteomes" id="UP001062846">
    <property type="component" value="Chromosome 3"/>
</dbReference>
<name>A0ACC0PIS2_RHOML</name>
<evidence type="ECO:0000313" key="1">
    <source>
        <dbReference type="EMBL" id="KAI8565066.1"/>
    </source>
</evidence>
<accession>A0ACC0PIS2</accession>
<protein>
    <submittedName>
        <fullName evidence="1">Uncharacterized protein</fullName>
    </submittedName>
</protein>
<gene>
    <name evidence="1" type="ORF">RHMOL_Rhmol03G0231900</name>
</gene>
<sequence length="211" mass="24258">MSHVVIIVNFGVPVAKTRYISEPLLEILRQSSRSWICRLQLRIHQSEDRSGDEHPMILHLQGFTTVIRWQVMSSFQNKRKTKPTHLRHNLMITSNRAQKSLLSLDKRRKKIENDIRLSSFLWSSKGWHESSSSKEPAVNGEVLQEDRERCSTVRLLVVREGVAEGHKLGFRSSPGRNSPNLGRTSEYSIVQIYSQTLRRKNSNSILCAKGL</sequence>
<proteinExistence type="predicted"/>
<evidence type="ECO:0000313" key="2">
    <source>
        <dbReference type="Proteomes" id="UP001062846"/>
    </source>
</evidence>
<organism evidence="1 2">
    <name type="scientific">Rhododendron molle</name>
    <name type="common">Chinese azalea</name>
    <name type="synonym">Azalea mollis</name>
    <dbReference type="NCBI Taxonomy" id="49168"/>
    <lineage>
        <taxon>Eukaryota</taxon>
        <taxon>Viridiplantae</taxon>
        <taxon>Streptophyta</taxon>
        <taxon>Embryophyta</taxon>
        <taxon>Tracheophyta</taxon>
        <taxon>Spermatophyta</taxon>
        <taxon>Magnoliopsida</taxon>
        <taxon>eudicotyledons</taxon>
        <taxon>Gunneridae</taxon>
        <taxon>Pentapetalae</taxon>
        <taxon>asterids</taxon>
        <taxon>Ericales</taxon>
        <taxon>Ericaceae</taxon>
        <taxon>Ericoideae</taxon>
        <taxon>Rhodoreae</taxon>
        <taxon>Rhododendron</taxon>
    </lineage>
</organism>
<reference evidence="1" key="1">
    <citation type="submission" date="2022-02" db="EMBL/GenBank/DDBJ databases">
        <title>Plant Genome Project.</title>
        <authorList>
            <person name="Zhang R.-G."/>
        </authorList>
    </citation>
    <scope>NUCLEOTIDE SEQUENCE</scope>
    <source>
        <strain evidence="1">AT1</strain>
    </source>
</reference>